<sequence>MAGKTYTPLVCRLLDKSVDMMKTKSGPKVVYGTASVLTFTAVLCCAKDWFDGRILFKKIFCLSLMASERTEEQKRELYAPSLWRRRTYNGPLSMHTWMLEISAIYQCTM</sequence>
<accession>A0A915P9N5</accession>
<reference evidence="2" key="1">
    <citation type="submission" date="2022-11" db="UniProtKB">
        <authorList>
            <consortium name="WormBaseParasite"/>
        </authorList>
    </citation>
    <scope>IDENTIFICATION</scope>
</reference>
<keyword evidence="1" id="KW-1185">Reference proteome</keyword>
<protein>
    <submittedName>
        <fullName evidence="2">Uncharacterized protein</fullName>
    </submittedName>
</protein>
<evidence type="ECO:0000313" key="1">
    <source>
        <dbReference type="Proteomes" id="UP000887560"/>
    </source>
</evidence>
<dbReference type="Proteomes" id="UP000887560">
    <property type="component" value="Unplaced"/>
</dbReference>
<dbReference type="AlphaFoldDB" id="A0A915P9N5"/>
<proteinExistence type="predicted"/>
<organism evidence="1 2">
    <name type="scientific">Meloidogyne floridensis</name>
    <dbReference type="NCBI Taxonomy" id="298350"/>
    <lineage>
        <taxon>Eukaryota</taxon>
        <taxon>Metazoa</taxon>
        <taxon>Ecdysozoa</taxon>
        <taxon>Nematoda</taxon>
        <taxon>Chromadorea</taxon>
        <taxon>Rhabditida</taxon>
        <taxon>Tylenchina</taxon>
        <taxon>Tylenchomorpha</taxon>
        <taxon>Tylenchoidea</taxon>
        <taxon>Meloidogynidae</taxon>
        <taxon>Meloidogyninae</taxon>
        <taxon>Meloidogyne</taxon>
    </lineage>
</organism>
<evidence type="ECO:0000313" key="2">
    <source>
        <dbReference type="WBParaSite" id="scf7180000424615.g13591"/>
    </source>
</evidence>
<dbReference type="WBParaSite" id="scf7180000424615.g13591">
    <property type="protein sequence ID" value="scf7180000424615.g13591"/>
    <property type="gene ID" value="scf7180000424615.g13591"/>
</dbReference>
<name>A0A915P9N5_9BILA</name>